<name>A0A1G1YYF6_9BACT</name>
<dbReference type="Pfam" id="PF03161">
    <property type="entry name" value="LAGLIDADG_2"/>
    <property type="match status" value="1"/>
</dbReference>
<dbReference type="EMBL" id="MHIS01000006">
    <property type="protein sequence ID" value="OGY56816.1"/>
    <property type="molecule type" value="Genomic_DNA"/>
</dbReference>
<dbReference type="InterPro" id="IPR027434">
    <property type="entry name" value="Homing_endonucl"/>
</dbReference>
<evidence type="ECO:0000259" key="1">
    <source>
        <dbReference type="Pfam" id="PF03161"/>
    </source>
</evidence>
<dbReference type="Gene3D" id="3.10.28.10">
    <property type="entry name" value="Homing endonucleases"/>
    <property type="match status" value="2"/>
</dbReference>
<reference evidence="2 3" key="1">
    <citation type="journal article" date="2016" name="Nat. Commun.">
        <title>Thousands of microbial genomes shed light on interconnected biogeochemical processes in an aquifer system.</title>
        <authorList>
            <person name="Anantharaman K."/>
            <person name="Brown C.T."/>
            <person name="Hug L.A."/>
            <person name="Sharon I."/>
            <person name="Castelle C.J."/>
            <person name="Probst A.J."/>
            <person name="Thomas B.C."/>
            <person name="Singh A."/>
            <person name="Wilkins M.J."/>
            <person name="Karaoz U."/>
            <person name="Brodie E.L."/>
            <person name="Williams K.H."/>
            <person name="Hubbard S.S."/>
            <person name="Banfield J.F."/>
        </authorList>
    </citation>
    <scope>NUCLEOTIDE SEQUENCE [LARGE SCALE GENOMIC DNA]</scope>
</reference>
<feature type="domain" description="Homing endonuclease LAGLIDADG" evidence="1">
    <location>
        <begin position="14"/>
        <end position="175"/>
    </location>
</feature>
<dbReference type="AlphaFoldDB" id="A0A1G1YYF6"/>
<dbReference type="Proteomes" id="UP000178179">
    <property type="component" value="Unassembled WGS sequence"/>
</dbReference>
<organism evidence="2 3">
    <name type="scientific">Candidatus Colwellbacteria bacterium GWA2_46_10</name>
    <dbReference type="NCBI Taxonomy" id="1797684"/>
    <lineage>
        <taxon>Bacteria</taxon>
        <taxon>Candidatus Colwelliibacteriota</taxon>
    </lineage>
</organism>
<dbReference type="InterPro" id="IPR004860">
    <property type="entry name" value="LAGLIDADG_dom"/>
</dbReference>
<evidence type="ECO:0000313" key="3">
    <source>
        <dbReference type="Proteomes" id="UP000178179"/>
    </source>
</evidence>
<gene>
    <name evidence="2" type="ORF">A2119_03030</name>
</gene>
<proteinExistence type="predicted"/>
<protein>
    <recommendedName>
        <fullName evidence="1">Homing endonuclease LAGLIDADG domain-containing protein</fullName>
    </recommendedName>
</protein>
<dbReference type="GO" id="GO:0004519">
    <property type="term" value="F:endonuclease activity"/>
    <property type="evidence" value="ECO:0007669"/>
    <property type="project" value="InterPro"/>
</dbReference>
<evidence type="ECO:0000313" key="2">
    <source>
        <dbReference type="EMBL" id="OGY56816.1"/>
    </source>
</evidence>
<sequence length="210" mass="24212">MGNTVGSLTQFQQSVLKGSLLGDGYLRRISGRKNAFLEINHSFKQRAYVDWKYSILENISGSRPKARKSNGKRVAYRFYTRQMPEMTELVHHWYGDRGKCVPKDLKLDPVTLAIWFMDDGSLCGNADVYLNTQQFDSMSQEILLNSLLELGLHARLNRDKQYHRIRFLKQSLPRLAEMIGPYVIPSMKYKLGYDPVETTRRSPVFIQTAG</sequence>
<comment type="caution">
    <text evidence="2">The sequence shown here is derived from an EMBL/GenBank/DDBJ whole genome shotgun (WGS) entry which is preliminary data.</text>
</comment>
<dbReference type="SUPFAM" id="SSF55608">
    <property type="entry name" value="Homing endonucleases"/>
    <property type="match status" value="1"/>
</dbReference>
<accession>A0A1G1YYF6</accession>